<name>A0A939M219_9MICO</name>
<dbReference type="Proteomes" id="UP000664398">
    <property type="component" value="Unassembled WGS sequence"/>
</dbReference>
<gene>
    <name evidence="2" type="ORF">J4H91_14940</name>
</gene>
<proteinExistence type="predicted"/>
<accession>A0A939M219</accession>
<reference evidence="2" key="1">
    <citation type="submission" date="2021-03" db="EMBL/GenBank/DDBJ databases">
        <title>Leucobacter chromiisoli sp. nov., isolated from chromium-containing soil of chemical plant.</title>
        <authorList>
            <person name="Xu Z."/>
        </authorList>
    </citation>
    <scope>NUCLEOTIDE SEQUENCE</scope>
    <source>
        <strain evidence="2">A2</strain>
    </source>
</reference>
<dbReference type="RefSeq" id="WP_208047049.1">
    <property type="nucleotide sequence ID" value="NZ_JAGDYL010000044.1"/>
</dbReference>
<feature type="compositionally biased region" description="Basic and acidic residues" evidence="1">
    <location>
        <begin position="163"/>
        <end position="181"/>
    </location>
</feature>
<evidence type="ECO:0000313" key="2">
    <source>
        <dbReference type="EMBL" id="MBO1806597.1"/>
    </source>
</evidence>
<comment type="caution">
    <text evidence="2">The sequence shown here is derived from an EMBL/GenBank/DDBJ whole genome shotgun (WGS) entry which is preliminary data.</text>
</comment>
<evidence type="ECO:0000313" key="3">
    <source>
        <dbReference type="Proteomes" id="UP000664398"/>
    </source>
</evidence>
<organism evidence="2 3">
    <name type="scientific">Leucobacter ruminantium</name>
    <dbReference type="NCBI Taxonomy" id="1289170"/>
    <lineage>
        <taxon>Bacteria</taxon>
        <taxon>Bacillati</taxon>
        <taxon>Actinomycetota</taxon>
        <taxon>Actinomycetes</taxon>
        <taxon>Micrococcales</taxon>
        <taxon>Microbacteriaceae</taxon>
        <taxon>Leucobacter</taxon>
    </lineage>
</organism>
<keyword evidence="3" id="KW-1185">Reference proteome</keyword>
<dbReference type="EMBL" id="JAGDYL010000044">
    <property type="protein sequence ID" value="MBO1806597.1"/>
    <property type="molecule type" value="Genomic_DNA"/>
</dbReference>
<evidence type="ECO:0000256" key="1">
    <source>
        <dbReference type="SAM" id="MobiDB-lite"/>
    </source>
</evidence>
<feature type="region of interest" description="Disordered" evidence="1">
    <location>
        <begin position="146"/>
        <end position="181"/>
    </location>
</feature>
<dbReference type="AlphaFoldDB" id="A0A939M219"/>
<sequence length="181" mass="19194">MDTQTRTSGVDAATLGLGSVLVGSLPATLMTDEAPDRYTVEAVFTRRPERDEVIEILGSETRDFLAKAGYPTVEVTISDRRLEIANTNLEELRDGLASVLADRLADISAGVRDRQDAAAVVFQNAAVSENARTAAVTALAESVTFAPSPAGQDSVDSEANGVRSDRAQIDDWTDEGGHGRS</sequence>
<protein>
    <submittedName>
        <fullName evidence="2">Uncharacterized protein</fullName>
    </submittedName>
</protein>